<reference evidence="16 17" key="1">
    <citation type="submission" date="2023-07" db="EMBL/GenBank/DDBJ databases">
        <title>Genomic Encyclopedia of Type Strains, Phase IV (KMG-IV): sequencing the most valuable type-strain genomes for metagenomic binning, comparative biology and taxonomic classification.</title>
        <authorList>
            <person name="Goeker M."/>
        </authorList>
    </citation>
    <scope>NUCLEOTIDE SEQUENCE [LARGE SCALE GENOMIC DNA]</scope>
    <source>
        <strain evidence="16 17">DSM 18695</strain>
    </source>
</reference>
<evidence type="ECO:0000256" key="2">
    <source>
        <dbReference type="ARBA" id="ARBA00022448"/>
    </source>
</evidence>
<evidence type="ECO:0000256" key="11">
    <source>
        <dbReference type="PROSITE-ProRule" id="PRU01360"/>
    </source>
</evidence>
<keyword evidence="8 12" id="KW-0798">TonB box</keyword>
<dbReference type="InterPro" id="IPR012910">
    <property type="entry name" value="Plug_dom"/>
</dbReference>
<evidence type="ECO:0000256" key="12">
    <source>
        <dbReference type="RuleBase" id="RU003357"/>
    </source>
</evidence>
<dbReference type="PANTHER" id="PTHR32552">
    <property type="entry name" value="FERRICHROME IRON RECEPTOR-RELATED"/>
    <property type="match status" value="1"/>
</dbReference>
<protein>
    <submittedName>
        <fullName evidence="16">Iron complex outermembrane receptor protein</fullName>
    </submittedName>
</protein>
<dbReference type="RefSeq" id="WP_307350117.1">
    <property type="nucleotide sequence ID" value="NZ_JAUSVS010000005.1"/>
</dbReference>
<dbReference type="Gene3D" id="2.40.170.20">
    <property type="entry name" value="TonB-dependent receptor, beta-barrel domain"/>
    <property type="match status" value="1"/>
</dbReference>
<feature type="signal peptide" evidence="13">
    <location>
        <begin position="1"/>
        <end position="23"/>
    </location>
</feature>
<comment type="caution">
    <text evidence="16">The sequence shown here is derived from an EMBL/GenBank/DDBJ whole genome shotgun (WGS) entry which is preliminary data.</text>
</comment>
<keyword evidence="10 11" id="KW-0998">Cell outer membrane</keyword>
<evidence type="ECO:0000313" key="17">
    <source>
        <dbReference type="Proteomes" id="UP001228905"/>
    </source>
</evidence>
<gene>
    <name evidence="16" type="ORF">QO010_002818</name>
</gene>
<feature type="domain" description="TonB-dependent receptor-like beta-barrel" evidence="14">
    <location>
        <begin position="252"/>
        <end position="686"/>
    </location>
</feature>
<accession>A0ABU0ISS1</accession>
<dbReference type="InterPro" id="IPR036942">
    <property type="entry name" value="Beta-barrel_TonB_sf"/>
</dbReference>
<evidence type="ECO:0000256" key="6">
    <source>
        <dbReference type="ARBA" id="ARBA00023004"/>
    </source>
</evidence>
<proteinExistence type="inferred from homology"/>
<dbReference type="Pfam" id="PF00593">
    <property type="entry name" value="TonB_dep_Rec_b-barrel"/>
    <property type="match status" value="1"/>
</dbReference>
<dbReference type="Pfam" id="PF07715">
    <property type="entry name" value="Plug"/>
    <property type="match status" value="1"/>
</dbReference>
<keyword evidence="17" id="KW-1185">Reference proteome</keyword>
<evidence type="ECO:0000256" key="1">
    <source>
        <dbReference type="ARBA" id="ARBA00004571"/>
    </source>
</evidence>
<evidence type="ECO:0000256" key="4">
    <source>
        <dbReference type="ARBA" id="ARBA00022496"/>
    </source>
</evidence>
<evidence type="ECO:0000256" key="7">
    <source>
        <dbReference type="ARBA" id="ARBA00023065"/>
    </source>
</evidence>
<evidence type="ECO:0000256" key="13">
    <source>
        <dbReference type="SAM" id="SignalP"/>
    </source>
</evidence>
<organism evidence="16 17">
    <name type="scientific">Caulobacter ginsengisoli</name>
    <dbReference type="NCBI Taxonomy" id="400775"/>
    <lineage>
        <taxon>Bacteria</taxon>
        <taxon>Pseudomonadati</taxon>
        <taxon>Pseudomonadota</taxon>
        <taxon>Alphaproteobacteria</taxon>
        <taxon>Caulobacterales</taxon>
        <taxon>Caulobacteraceae</taxon>
        <taxon>Caulobacter</taxon>
    </lineage>
</organism>
<keyword evidence="7" id="KW-0406">Ion transport</keyword>
<comment type="subcellular location">
    <subcellularLocation>
        <location evidence="1 11">Cell outer membrane</location>
        <topology evidence="1 11">Multi-pass membrane protein</topology>
    </subcellularLocation>
</comment>
<name>A0ABU0ISS1_9CAUL</name>
<keyword evidence="4" id="KW-0410">Iron transport</keyword>
<evidence type="ECO:0000259" key="14">
    <source>
        <dbReference type="Pfam" id="PF00593"/>
    </source>
</evidence>
<evidence type="ECO:0000313" key="16">
    <source>
        <dbReference type="EMBL" id="MDQ0465034.1"/>
    </source>
</evidence>
<keyword evidence="3 11" id="KW-1134">Transmembrane beta strand</keyword>
<evidence type="ECO:0000256" key="9">
    <source>
        <dbReference type="ARBA" id="ARBA00023136"/>
    </source>
</evidence>
<dbReference type="SUPFAM" id="SSF56935">
    <property type="entry name" value="Porins"/>
    <property type="match status" value="1"/>
</dbReference>
<sequence length="716" mass="78328">MKIRAFLLSASVLALGWSGAAMAQTTPPPPKDDTQVDEVVVTAERRSTNLQQTPIAATVITGAKLEEKGITSVDQLQFVVPAAVINNFGQGIDFNIRGIGKSEHNSQTLTGVITYRDNIATFPGYFTGEPYYDVASVEVLRGPQGTFVGQNATGGAVFVNTNNPVVGGSTSGYIAGQLGNYADIAAQGAVSIPLGDTFAARIAFNAEQRDSFYDITGPATATGNEGLRFYNARLTLVWKPTDKLTVNFKTDYNYLNYGGYPSDPVLSPNDPFKITANAPMFARDRFVRSALRADYVFDNGITFRSVSGYQYGNTAYKADLDGRSTGFNTFYDYVQEETYSQELNLISPDTGRVKWVAGAYFQADEAKFPPGQFFIGIPPGSIFTQYTLYGTNPKQNTAVFGQVGFKLTDSLELQVGARYSRTTTTNHVHVLQYGLPITQEQSAKSNNTSGKVALNWTINPHHFVYAFVATGYKPGGLNVPVGLGLPAPFGPEKVTEYEVGWKAGFFGGQLRTQIDAFYNDYKGFQVIIGYPAFPTFGFELNNPNPTRMYGVEFQAEAVFGDLSIDAGGAWMKSELGKFYAHDPRIPGVVACDPETGPVGPGCFNLDGRDQTYAPEVTANIGIQYRFTLDNGDRLIPRLNYGYVSPQWATLFENRARGDRIEQRNIFNAQFAWTHGDVITTLYATNLTDQHYIGAINSGLRFAGPPRQFGIRVMKAF</sequence>
<evidence type="ECO:0000259" key="15">
    <source>
        <dbReference type="Pfam" id="PF07715"/>
    </source>
</evidence>
<keyword evidence="16" id="KW-0675">Receptor</keyword>
<dbReference type="Proteomes" id="UP001228905">
    <property type="component" value="Unassembled WGS sequence"/>
</dbReference>
<keyword evidence="13" id="KW-0732">Signal</keyword>
<keyword evidence="6" id="KW-0408">Iron</keyword>
<keyword evidence="2 11" id="KW-0813">Transport</keyword>
<dbReference type="PROSITE" id="PS52016">
    <property type="entry name" value="TONB_DEPENDENT_REC_3"/>
    <property type="match status" value="1"/>
</dbReference>
<dbReference type="InterPro" id="IPR000531">
    <property type="entry name" value="Beta-barrel_TonB"/>
</dbReference>
<keyword evidence="9 11" id="KW-0472">Membrane</keyword>
<comment type="similarity">
    <text evidence="11 12">Belongs to the TonB-dependent receptor family.</text>
</comment>
<evidence type="ECO:0000256" key="3">
    <source>
        <dbReference type="ARBA" id="ARBA00022452"/>
    </source>
</evidence>
<evidence type="ECO:0000256" key="10">
    <source>
        <dbReference type="ARBA" id="ARBA00023237"/>
    </source>
</evidence>
<dbReference type="InterPro" id="IPR039426">
    <property type="entry name" value="TonB-dep_rcpt-like"/>
</dbReference>
<feature type="domain" description="TonB-dependent receptor plug" evidence="15">
    <location>
        <begin position="50"/>
        <end position="156"/>
    </location>
</feature>
<feature type="chain" id="PRO_5045134456" evidence="13">
    <location>
        <begin position="24"/>
        <end position="716"/>
    </location>
</feature>
<dbReference type="EMBL" id="JAUSVS010000005">
    <property type="protein sequence ID" value="MDQ0465034.1"/>
    <property type="molecule type" value="Genomic_DNA"/>
</dbReference>
<dbReference type="PANTHER" id="PTHR32552:SF81">
    <property type="entry name" value="TONB-DEPENDENT OUTER MEMBRANE RECEPTOR"/>
    <property type="match status" value="1"/>
</dbReference>
<keyword evidence="5 11" id="KW-0812">Transmembrane</keyword>
<evidence type="ECO:0000256" key="5">
    <source>
        <dbReference type="ARBA" id="ARBA00022692"/>
    </source>
</evidence>
<evidence type="ECO:0000256" key="8">
    <source>
        <dbReference type="ARBA" id="ARBA00023077"/>
    </source>
</evidence>